<sequence>MRVIVVDDALLTREGLVRLLREAGVDVIAERPDATDLVPLVETERPDVVVLDIKMPPTWTDEGLAAAAAVKSAVPGTGVLVLSQYLETAYAMRLVEEFPERTGYLLKDRLSDIMVLVDALRRLTDGETVIDPTIVARLVSRRRRSDPLEALTSREREVLALLAEGMSNRAIGARLFIAERTVETHVTNVFTKLGLGEDETTHRRVLAVLTFLRTADASGPPER</sequence>
<dbReference type="PRINTS" id="PR00038">
    <property type="entry name" value="HTHLUXR"/>
</dbReference>
<dbReference type="Proteomes" id="UP000480122">
    <property type="component" value="Unassembled WGS sequence"/>
</dbReference>
<evidence type="ECO:0000256" key="1">
    <source>
        <dbReference type="ARBA" id="ARBA00022553"/>
    </source>
</evidence>
<keyword evidence="4" id="KW-0804">Transcription</keyword>
<dbReference type="PROSITE" id="PS50110">
    <property type="entry name" value="RESPONSE_REGULATORY"/>
    <property type="match status" value="1"/>
</dbReference>
<keyword evidence="3" id="KW-0238">DNA-binding</keyword>
<dbReference type="SUPFAM" id="SSF46894">
    <property type="entry name" value="C-terminal effector domain of the bipartite response regulators"/>
    <property type="match status" value="1"/>
</dbReference>
<evidence type="ECO:0000256" key="3">
    <source>
        <dbReference type="ARBA" id="ARBA00023125"/>
    </source>
</evidence>
<reference evidence="8 9" key="1">
    <citation type="submission" date="2019-11" db="EMBL/GenBank/DDBJ databases">
        <title>Agromyces kandeliae sp. nov., isolated from mangrove soil.</title>
        <authorList>
            <person name="Wang R."/>
        </authorList>
    </citation>
    <scope>NUCLEOTIDE SEQUENCE [LARGE SCALE GENOMIC DNA]</scope>
    <source>
        <strain evidence="8 9">JCM 11431</strain>
    </source>
</reference>
<dbReference type="SMART" id="SM00448">
    <property type="entry name" value="REC"/>
    <property type="match status" value="1"/>
</dbReference>
<dbReference type="Gene3D" id="3.40.50.2300">
    <property type="match status" value="1"/>
</dbReference>
<dbReference type="InterPro" id="IPR058245">
    <property type="entry name" value="NreC/VraR/RcsB-like_REC"/>
</dbReference>
<keyword evidence="9" id="KW-1185">Reference proteome</keyword>
<dbReference type="InterPro" id="IPR016032">
    <property type="entry name" value="Sig_transdc_resp-reg_C-effctor"/>
</dbReference>
<dbReference type="InterPro" id="IPR001789">
    <property type="entry name" value="Sig_transdc_resp-reg_receiver"/>
</dbReference>
<organism evidence="8 9">
    <name type="scientific">Agromyces luteolus</name>
    <dbReference type="NCBI Taxonomy" id="88373"/>
    <lineage>
        <taxon>Bacteria</taxon>
        <taxon>Bacillati</taxon>
        <taxon>Actinomycetota</taxon>
        <taxon>Actinomycetes</taxon>
        <taxon>Micrococcales</taxon>
        <taxon>Microbacteriaceae</taxon>
        <taxon>Agromyces</taxon>
    </lineage>
</organism>
<dbReference type="GO" id="GO:0000160">
    <property type="term" value="P:phosphorelay signal transduction system"/>
    <property type="evidence" value="ECO:0007669"/>
    <property type="project" value="InterPro"/>
</dbReference>
<accession>A0A7C9LJZ7</accession>
<dbReference type="PANTHER" id="PTHR43214:SF24">
    <property type="entry name" value="TRANSCRIPTIONAL REGULATORY PROTEIN NARL-RELATED"/>
    <property type="match status" value="1"/>
</dbReference>
<dbReference type="InterPro" id="IPR000792">
    <property type="entry name" value="Tscrpt_reg_LuxR_C"/>
</dbReference>
<proteinExistence type="predicted"/>
<dbReference type="Pfam" id="PF00072">
    <property type="entry name" value="Response_reg"/>
    <property type="match status" value="1"/>
</dbReference>
<dbReference type="PROSITE" id="PS00622">
    <property type="entry name" value="HTH_LUXR_1"/>
    <property type="match status" value="1"/>
</dbReference>
<protein>
    <submittedName>
        <fullName evidence="8">Response regulator</fullName>
    </submittedName>
</protein>
<evidence type="ECO:0000256" key="2">
    <source>
        <dbReference type="ARBA" id="ARBA00023015"/>
    </source>
</evidence>
<name>A0A7C9LJZ7_9MICO</name>
<dbReference type="InterPro" id="IPR039420">
    <property type="entry name" value="WalR-like"/>
</dbReference>
<dbReference type="PROSITE" id="PS50043">
    <property type="entry name" value="HTH_LUXR_2"/>
    <property type="match status" value="1"/>
</dbReference>
<evidence type="ECO:0000259" key="6">
    <source>
        <dbReference type="PROSITE" id="PS50043"/>
    </source>
</evidence>
<gene>
    <name evidence="8" type="ORF">GLX25_17770</name>
</gene>
<evidence type="ECO:0000313" key="8">
    <source>
        <dbReference type="EMBL" id="MUN08954.1"/>
    </source>
</evidence>
<dbReference type="CDD" id="cd06170">
    <property type="entry name" value="LuxR_C_like"/>
    <property type="match status" value="1"/>
</dbReference>
<dbReference type="GO" id="GO:0003677">
    <property type="term" value="F:DNA binding"/>
    <property type="evidence" value="ECO:0007669"/>
    <property type="project" value="UniProtKB-KW"/>
</dbReference>
<evidence type="ECO:0000256" key="4">
    <source>
        <dbReference type="ARBA" id="ARBA00023163"/>
    </source>
</evidence>
<dbReference type="EMBL" id="WODA01000026">
    <property type="protein sequence ID" value="MUN08954.1"/>
    <property type="molecule type" value="Genomic_DNA"/>
</dbReference>
<feature type="domain" description="Response regulatory" evidence="7">
    <location>
        <begin position="2"/>
        <end position="122"/>
    </location>
</feature>
<feature type="modified residue" description="4-aspartylphosphate" evidence="5">
    <location>
        <position position="52"/>
    </location>
</feature>
<dbReference type="InterPro" id="IPR011006">
    <property type="entry name" value="CheY-like_superfamily"/>
</dbReference>
<dbReference type="Pfam" id="PF00196">
    <property type="entry name" value="GerE"/>
    <property type="match status" value="1"/>
</dbReference>
<dbReference type="CDD" id="cd17535">
    <property type="entry name" value="REC_NarL-like"/>
    <property type="match status" value="1"/>
</dbReference>
<evidence type="ECO:0000256" key="5">
    <source>
        <dbReference type="PROSITE-ProRule" id="PRU00169"/>
    </source>
</evidence>
<dbReference type="SMART" id="SM00421">
    <property type="entry name" value="HTH_LUXR"/>
    <property type="match status" value="1"/>
</dbReference>
<evidence type="ECO:0000259" key="7">
    <source>
        <dbReference type="PROSITE" id="PS50110"/>
    </source>
</evidence>
<dbReference type="SUPFAM" id="SSF52172">
    <property type="entry name" value="CheY-like"/>
    <property type="match status" value="1"/>
</dbReference>
<dbReference type="RefSeq" id="WP_166548995.1">
    <property type="nucleotide sequence ID" value="NZ_BAAAIA010000013.1"/>
</dbReference>
<keyword evidence="1 5" id="KW-0597">Phosphoprotein</keyword>
<dbReference type="AlphaFoldDB" id="A0A7C9LJZ7"/>
<dbReference type="GO" id="GO:0006355">
    <property type="term" value="P:regulation of DNA-templated transcription"/>
    <property type="evidence" value="ECO:0007669"/>
    <property type="project" value="InterPro"/>
</dbReference>
<feature type="domain" description="HTH luxR-type" evidence="6">
    <location>
        <begin position="144"/>
        <end position="215"/>
    </location>
</feature>
<evidence type="ECO:0000313" key="9">
    <source>
        <dbReference type="Proteomes" id="UP000480122"/>
    </source>
</evidence>
<keyword evidence="2" id="KW-0805">Transcription regulation</keyword>
<comment type="caution">
    <text evidence="8">The sequence shown here is derived from an EMBL/GenBank/DDBJ whole genome shotgun (WGS) entry which is preliminary data.</text>
</comment>
<dbReference type="PANTHER" id="PTHR43214">
    <property type="entry name" value="TWO-COMPONENT RESPONSE REGULATOR"/>
    <property type="match status" value="1"/>
</dbReference>